<feature type="transmembrane region" description="Helical" evidence="1">
    <location>
        <begin position="94"/>
        <end position="113"/>
    </location>
</feature>
<feature type="transmembrane region" description="Helical" evidence="1">
    <location>
        <begin position="318"/>
        <end position="339"/>
    </location>
</feature>
<keyword evidence="1" id="KW-1133">Transmembrane helix</keyword>
<name>A0A4Q5KQB3_9GAMM</name>
<feature type="transmembrane region" description="Helical" evidence="1">
    <location>
        <begin position="188"/>
        <end position="206"/>
    </location>
</feature>
<feature type="transmembrane region" description="Helical" evidence="1">
    <location>
        <begin position="345"/>
        <end position="365"/>
    </location>
</feature>
<organism evidence="2 3">
    <name type="scientific">Aliivibrio finisterrensis</name>
    <dbReference type="NCBI Taxonomy" id="511998"/>
    <lineage>
        <taxon>Bacteria</taxon>
        <taxon>Pseudomonadati</taxon>
        <taxon>Pseudomonadota</taxon>
        <taxon>Gammaproteobacteria</taxon>
        <taxon>Vibrionales</taxon>
        <taxon>Vibrionaceae</taxon>
        <taxon>Aliivibrio</taxon>
    </lineage>
</organism>
<feature type="transmembrane region" description="Helical" evidence="1">
    <location>
        <begin position="125"/>
        <end position="151"/>
    </location>
</feature>
<dbReference type="EMBL" id="SEZK01000043">
    <property type="protein sequence ID" value="RYU48857.1"/>
    <property type="molecule type" value="Genomic_DNA"/>
</dbReference>
<evidence type="ECO:0000256" key="1">
    <source>
        <dbReference type="SAM" id="Phobius"/>
    </source>
</evidence>
<proteinExistence type="predicted"/>
<gene>
    <name evidence="2" type="ORF">ERW57_17020</name>
</gene>
<comment type="caution">
    <text evidence="2">The sequence shown here is derived from an EMBL/GenBank/DDBJ whole genome shotgun (WGS) entry which is preliminary data.</text>
</comment>
<feature type="transmembrane region" description="Helical" evidence="1">
    <location>
        <begin position="49"/>
        <end position="74"/>
    </location>
</feature>
<keyword evidence="1" id="KW-0812">Transmembrane</keyword>
<protein>
    <recommendedName>
        <fullName evidence="4">Oligosaccharide repeat unit polymerase</fullName>
    </recommendedName>
</protein>
<accession>A0A4Q5KQB3</accession>
<evidence type="ECO:0000313" key="3">
    <source>
        <dbReference type="Proteomes" id="UP000294063"/>
    </source>
</evidence>
<dbReference type="AlphaFoldDB" id="A0A4Q5KQB3"/>
<feature type="transmembrane region" description="Helical" evidence="1">
    <location>
        <begin position="289"/>
        <end position="311"/>
    </location>
</feature>
<sequence>MTKKVGGDLISLNLDFDFNRSLLIYVMYFSLTVACFLFVIYWSKIITPLVIVSSNGTLIHLVFLLIAIFYFVSINIFGVGSIVDGRVNSRLVELVYALLQPVFLLPIYFLYFFGRGKLLYLFSLFIYIIAVLFSGFSNYFILILPLFLSVFFKCGRIFQFGFVVLGFLLLPLLRIVKYCFVHNQSFNYFISMLTFDNLIAFGLVMVDRFSYLHNVQYMMGNASQFLSSYESLSLHPFFSNYIGSKIYSAFINDPNAVGNINNLYNYIILGSWGSNTYAPLLSQMLIDPLGAIVVFIFYVFIFMFVSLLLSFISAERWLRVYLTIVPLILYCLPGFYWAYMNLIQSIVLFFLIVVLFKALSVLFNIKTLRKPERLSEV</sequence>
<keyword evidence="1" id="KW-0472">Membrane</keyword>
<reference evidence="2 3" key="1">
    <citation type="submission" date="2019-02" db="EMBL/GenBank/DDBJ databases">
        <title>Genome sequences of Aliivibrio finisterrensis strains from farmed Atlantic salmon.</title>
        <authorList>
            <person name="Bowman J.P."/>
        </authorList>
    </citation>
    <scope>NUCLEOTIDE SEQUENCE [LARGE SCALE GENOMIC DNA]</scope>
    <source>
        <strain evidence="2 3">A46</strain>
    </source>
</reference>
<evidence type="ECO:0000313" key="2">
    <source>
        <dbReference type="EMBL" id="RYU48857.1"/>
    </source>
</evidence>
<dbReference type="NCBIfam" id="NF033860">
    <property type="entry name" value="Wzy_O6_O28"/>
    <property type="match status" value="1"/>
</dbReference>
<feature type="transmembrane region" description="Helical" evidence="1">
    <location>
        <begin position="157"/>
        <end position="176"/>
    </location>
</feature>
<dbReference type="PROSITE" id="PS51257">
    <property type="entry name" value="PROKAR_LIPOPROTEIN"/>
    <property type="match status" value="1"/>
</dbReference>
<feature type="transmembrane region" description="Helical" evidence="1">
    <location>
        <begin position="22"/>
        <end position="42"/>
    </location>
</feature>
<dbReference type="Proteomes" id="UP000294063">
    <property type="component" value="Unassembled WGS sequence"/>
</dbReference>
<evidence type="ECO:0008006" key="4">
    <source>
        <dbReference type="Google" id="ProtNLM"/>
    </source>
</evidence>